<evidence type="ECO:0000313" key="4">
    <source>
        <dbReference type="Proteomes" id="UP000636709"/>
    </source>
</evidence>
<evidence type="ECO:0000259" key="2">
    <source>
        <dbReference type="Pfam" id="PF07762"/>
    </source>
</evidence>
<feature type="compositionally biased region" description="Acidic residues" evidence="1">
    <location>
        <begin position="587"/>
        <end position="620"/>
    </location>
</feature>
<feature type="region of interest" description="Disordered" evidence="1">
    <location>
        <begin position="581"/>
        <end position="620"/>
    </location>
</feature>
<feature type="compositionally biased region" description="Pro residues" evidence="1">
    <location>
        <begin position="791"/>
        <end position="801"/>
    </location>
</feature>
<proteinExistence type="predicted"/>
<dbReference type="Proteomes" id="UP000636709">
    <property type="component" value="Unassembled WGS sequence"/>
</dbReference>
<dbReference type="PANTHER" id="PTHR33086">
    <property type="entry name" value="OS05G0468200 PROTEIN-RELATED"/>
    <property type="match status" value="1"/>
</dbReference>
<evidence type="ECO:0000313" key="3">
    <source>
        <dbReference type="EMBL" id="KAF8779178.1"/>
    </source>
</evidence>
<feature type="compositionally biased region" description="Low complexity" evidence="1">
    <location>
        <begin position="220"/>
        <end position="233"/>
    </location>
</feature>
<feature type="region of interest" description="Disordered" evidence="1">
    <location>
        <begin position="782"/>
        <end position="839"/>
    </location>
</feature>
<sequence>MKGPLDQCRTIDTGTAILDDEATVGVPRKAMAAHAPASSVGHTTHGTSYTRSPRCGAPFTFDVTRRMSGSRGSSSSPPRCVAFAGSQQSTRQHQNSKINPTALPLSPVHCACSLSIARSPAAMATPWVILGRVLRVGVVPGDVVAEDADAQAAEHGAAAGADVAQALEEDVVAVDDDDDEEEAAQVVVDAVAVVKEDDDEEAQVVDVAVAAVEHPEQEENAAQHAAANAAAPEPDFSFSAMPPPRVTVLAAGPGGHPDGANLDKYPYIIAAEPNFLLVHFSNAPFRGTNFGDNPYPTDVVLLRHFHTSDDDGLTTASSVRLPGRTGYAPTLWNIGSVGLYADAHEHGRYKIAELSVDKGSERAKLVSFGSVYHPTRAAEWHVQEMEYPMAEENRDWVPHGTVTVDSTIWWFDLSWGILSCDVDEHDPELNFHYVPDGRGLAMATPDIHTKRAITVSRGKLRYVEIVVTGGGGSAATVCMWTRMIGPDGWNWYVKYVMSFERIWDDHSYRETGLPRDVPVLAVVCPSNPALVYFALEERLFGVNVPAHRVVHSQAFELVNIPDQPQQTPSARYVVAWNLPPEPRAEGDVEQEALADDEGQQEGEIEDDEQPVIDGDDQPAEEIDFAGPQAAVVLEELQAAAEIIQTNEQQAADETDGNELLNLDEFSEEQKGRVDMMNLAVKMDPETLSRLKAEVKECFGDMGRAGTQKTMQEEAPFDTQLQSQLTQEEAMEDVIDGGPSTISHVVTVEGGLTRVCGNLLPKPNPVAYITFLPLHFPQINEATTKSRQNPNGPRPLPFPSPLSAPRLPLRGAAPPPSLPRRWKASTPKPPNGGSVGPGNAAAPDFTLSVALAPGLSALAAGRGAQPNPESPDQYPYIIAAGSRCLLAHFSVAPFTGTLFANAPVDSNLVVARHFHTGADGGQARAAAERIEPRTGRFPILWNIGSVALATNDGGEYTIAELQADTGTDRATIVYLRSSGRTGWAGKHVTYPLAAHHDRDWIPNGAAYADGALWWFDLSWGIISYDYDASLPVLRPDSDVDLVFHPLPDARALAHATVHDTPDLEIKRCVTASRNKLRYVEIITEEGQAAASRVCMWSRSRSPDGDGWQWDARYAVSFEDIWDDDSYMATGLPRNVPVLVVVSPSDPNLVYFALEQNIFGVNVPEHRVVSHQADALVVMPWLPRPLCGRFVVAWDLPPAVAQGKHDQLLEAHSRTQPVSILALTASKSDASPPPPPNYPPTALPPPRSLARCRKPSAPEPPMETPEWVILGRIVRAVDAAAPELTLTFAPPPQVNILEAGRGAFPDPNRPDGYISAAAPLYLLAETESFGDIEGEHHLVVVRLFPNAEEDRVPDRPNEIPALLNFGSVGHFSPSKGVYTIAELQVHDGNHQATLICFESGIQQWAPMLVVCPLVHEDAARHRFWWFDLPWGILSGDVDGEFNLVFYPLPDGRVLQDAHGDNELNALQYRCITVSQKLVRYVEIIDGDGDDEAAATVHMWTMIGFGPVGWQWEDTYAMNFQAIWNDNSYAQTGLPRNVLPVVSLVSPEDPNLVYFTLGLRLFCVNVPEHRVVHHGHEVYWLADNNAQLEAVGRFVLAWDLRPEDEDEDEDAAPTRSPAPPSAPWATAAPQHPSPPLFLCGRFESSWPHSPSVRPRQPPHAAFWWRAQCTDVVPGVLLLGPADMVEAQSQASSSSASEDKR</sequence>
<evidence type="ECO:0000256" key="1">
    <source>
        <dbReference type="SAM" id="MobiDB-lite"/>
    </source>
</evidence>
<gene>
    <name evidence="3" type="ORF">HU200_002854</name>
</gene>
<feature type="domain" description="DUF1618" evidence="2">
    <location>
        <begin position="410"/>
        <end position="532"/>
    </location>
</feature>
<protein>
    <recommendedName>
        <fullName evidence="2">DUF1618 domain-containing protein</fullName>
    </recommendedName>
</protein>
<name>A0A835FYQ1_9POAL</name>
<dbReference type="Pfam" id="PF07762">
    <property type="entry name" value="DUF1618"/>
    <property type="match status" value="3"/>
</dbReference>
<dbReference type="EMBL" id="JACEFO010000186">
    <property type="protein sequence ID" value="KAF8779178.1"/>
    <property type="molecule type" value="Genomic_DNA"/>
</dbReference>
<accession>A0A835FYQ1</accession>
<organism evidence="3 4">
    <name type="scientific">Digitaria exilis</name>
    <dbReference type="NCBI Taxonomy" id="1010633"/>
    <lineage>
        <taxon>Eukaryota</taxon>
        <taxon>Viridiplantae</taxon>
        <taxon>Streptophyta</taxon>
        <taxon>Embryophyta</taxon>
        <taxon>Tracheophyta</taxon>
        <taxon>Spermatophyta</taxon>
        <taxon>Magnoliopsida</taxon>
        <taxon>Liliopsida</taxon>
        <taxon>Poales</taxon>
        <taxon>Poaceae</taxon>
        <taxon>PACMAD clade</taxon>
        <taxon>Panicoideae</taxon>
        <taxon>Panicodae</taxon>
        <taxon>Paniceae</taxon>
        <taxon>Anthephorinae</taxon>
        <taxon>Digitaria</taxon>
    </lineage>
</organism>
<dbReference type="InterPro" id="IPR011676">
    <property type="entry name" value="DUF1618"/>
</dbReference>
<dbReference type="PANTHER" id="PTHR33086:SF51">
    <property type="entry name" value="OS06G0307900 PROTEIN"/>
    <property type="match status" value="1"/>
</dbReference>
<comment type="caution">
    <text evidence="3">The sequence shown here is derived from an EMBL/GenBank/DDBJ whole genome shotgun (WGS) entry which is preliminary data.</text>
</comment>
<feature type="region of interest" description="Disordered" evidence="1">
    <location>
        <begin position="1600"/>
        <end position="1625"/>
    </location>
</feature>
<reference evidence="3" key="1">
    <citation type="submission" date="2020-07" db="EMBL/GenBank/DDBJ databases">
        <title>Genome sequence and genetic diversity analysis of an under-domesticated orphan crop, white fonio (Digitaria exilis).</title>
        <authorList>
            <person name="Bennetzen J.L."/>
            <person name="Chen S."/>
            <person name="Ma X."/>
            <person name="Wang X."/>
            <person name="Yssel A.E.J."/>
            <person name="Chaluvadi S.R."/>
            <person name="Johnson M."/>
            <person name="Gangashetty P."/>
            <person name="Hamidou F."/>
            <person name="Sanogo M.D."/>
            <person name="Zwaenepoel A."/>
            <person name="Wallace J."/>
            <person name="Van De Peer Y."/>
            <person name="Van Deynze A."/>
        </authorList>
    </citation>
    <scope>NUCLEOTIDE SEQUENCE</scope>
    <source>
        <tissue evidence="3">Leaves</tissue>
    </source>
</reference>
<feature type="domain" description="DUF1618" evidence="2">
    <location>
        <begin position="1013"/>
        <end position="1149"/>
    </location>
</feature>
<feature type="domain" description="DUF1618" evidence="2">
    <location>
        <begin position="1423"/>
        <end position="1551"/>
    </location>
</feature>
<feature type="compositionally biased region" description="Low complexity" evidence="1">
    <location>
        <begin position="802"/>
        <end position="811"/>
    </location>
</feature>
<feature type="compositionally biased region" description="Pro residues" evidence="1">
    <location>
        <begin position="1229"/>
        <end position="1245"/>
    </location>
</feature>
<keyword evidence="4" id="KW-1185">Reference proteome</keyword>
<feature type="region of interest" description="Disordered" evidence="1">
    <location>
        <begin position="215"/>
        <end position="236"/>
    </location>
</feature>
<feature type="region of interest" description="Disordered" evidence="1">
    <location>
        <begin position="1224"/>
        <end position="1259"/>
    </location>
</feature>